<organism evidence="2 3">
    <name type="scientific">Muribaculum gordoncarteri</name>
    <dbReference type="NCBI Taxonomy" id="2530390"/>
    <lineage>
        <taxon>Bacteria</taxon>
        <taxon>Pseudomonadati</taxon>
        <taxon>Bacteroidota</taxon>
        <taxon>Bacteroidia</taxon>
        <taxon>Bacteroidales</taxon>
        <taxon>Muribaculaceae</taxon>
        <taxon>Muribaculum</taxon>
    </lineage>
</organism>
<dbReference type="SUPFAM" id="SSF48208">
    <property type="entry name" value="Six-hairpin glycosidases"/>
    <property type="match status" value="1"/>
</dbReference>
<dbReference type="Proteomes" id="UP000297031">
    <property type="component" value="Chromosome"/>
</dbReference>
<dbReference type="RefSeq" id="WP_136409481.1">
    <property type="nucleotide sequence ID" value="NZ_CP039393.1"/>
</dbReference>
<keyword evidence="1 2" id="KW-0378">Hydrolase</keyword>
<reference evidence="2 3" key="1">
    <citation type="submission" date="2019-02" db="EMBL/GenBank/DDBJ databases">
        <title>Isolation and identification of novel species under the genus Muribaculum.</title>
        <authorList>
            <person name="Miyake S."/>
            <person name="Ding Y."/>
            <person name="Low A."/>
            <person name="Soh M."/>
            <person name="Seedorf H."/>
        </authorList>
    </citation>
    <scope>NUCLEOTIDE SEQUENCE [LARGE SCALE GENOMIC DNA]</scope>
    <source>
        <strain evidence="2 3">TLL-A4</strain>
    </source>
</reference>
<dbReference type="GO" id="GO:0005975">
    <property type="term" value="P:carbohydrate metabolic process"/>
    <property type="evidence" value="ECO:0007669"/>
    <property type="project" value="InterPro"/>
</dbReference>
<sequence>MSRINIFLLSGLVLASCSSNKQPKEVEINDSTTPLHLLQPDYTNPYKVLSVDSVKADIDRVFSYIDSVTPARVVNEEDEVIDDLTNLPDDAKLNQGTYRLTSYEWGVMYMALLDAYNTLGDAKYKDYVSDRIGFLAKAAPAFAELASRTGRHDGQMRQVIAPATLDDAGAMSAAFMRAAMADSTLKIGDIIERYYDIVENHTYRLADGTIARNRPHHNSVWLDDMFMALPSMAARSAYTNDPKQLDEAARIAGLFIDRMWIPEKGIFRHGYVEGLEQEPSMAWGRANGWAILTMCQLLDAMPENHPQRAKILSTIKEHIKGLSQLQGRDGFWHQLLDRNDSYEETSATAIFAYCIAHAVNQGWVEAVTYGPVAQLAWEAVASKINDKGEVEGVCVGTGMGFDPAYYYYRPVSVKAAHGYGPVIWAGSEIIKMLNSSYPRLNDSAIHYYNVDPEATVPIFSLDENGKATEVLH</sequence>
<dbReference type="Gene3D" id="1.50.10.10">
    <property type="match status" value="1"/>
</dbReference>
<evidence type="ECO:0000313" key="3">
    <source>
        <dbReference type="Proteomes" id="UP000297031"/>
    </source>
</evidence>
<gene>
    <name evidence="2" type="ORF">E7746_00495</name>
</gene>
<dbReference type="InterPro" id="IPR010905">
    <property type="entry name" value="Glyco_hydro_88"/>
</dbReference>
<dbReference type="EMBL" id="CP039393">
    <property type="protein sequence ID" value="QCD34464.1"/>
    <property type="molecule type" value="Genomic_DNA"/>
</dbReference>
<dbReference type="InterPro" id="IPR012341">
    <property type="entry name" value="6hp_glycosidase-like_sf"/>
</dbReference>
<evidence type="ECO:0000313" key="2">
    <source>
        <dbReference type="EMBL" id="QCD34464.1"/>
    </source>
</evidence>
<proteinExistence type="predicted"/>
<dbReference type="PANTHER" id="PTHR33886:SF8">
    <property type="entry name" value="UNSATURATED RHAMNOGALACTURONAN HYDROLASE (EUROFUNG)"/>
    <property type="match status" value="1"/>
</dbReference>
<name>A0A4P7VCV4_9BACT</name>
<evidence type="ECO:0000256" key="1">
    <source>
        <dbReference type="ARBA" id="ARBA00022801"/>
    </source>
</evidence>
<dbReference type="GO" id="GO:0016787">
    <property type="term" value="F:hydrolase activity"/>
    <property type="evidence" value="ECO:0007669"/>
    <property type="project" value="UniProtKB-KW"/>
</dbReference>
<dbReference type="KEGG" id="mgod:E7746_00495"/>
<accession>A0A4P7VCV4</accession>
<dbReference type="InterPro" id="IPR008928">
    <property type="entry name" value="6-hairpin_glycosidase_sf"/>
</dbReference>
<dbReference type="PANTHER" id="PTHR33886">
    <property type="entry name" value="UNSATURATED RHAMNOGALACTURONAN HYDROLASE (EUROFUNG)"/>
    <property type="match status" value="1"/>
</dbReference>
<dbReference type="AlphaFoldDB" id="A0A4P7VCV4"/>
<keyword evidence="3" id="KW-1185">Reference proteome</keyword>
<dbReference type="PROSITE" id="PS51257">
    <property type="entry name" value="PROKAR_LIPOPROTEIN"/>
    <property type="match status" value="1"/>
</dbReference>
<dbReference type="InterPro" id="IPR052043">
    <property type="entry name" value="PolySaccharide_Degr_Enz"/>
</dbReference>
<protein>
    <submittedName>
        <fullName evidence="2">Glycoside hydrolase family 88 protein</fullName>
    </submittedName>
</protein>
<dbReference type="Pfam" id="PF07470">
    <property type="entry name" value="Glyco_hydro_88"/>
    <property type="match status" value="1"/>
</dbReference>
<dbReference type="OrthoDB" id="9807186at2"/>